<dbReference type="RefSeq" id="WP_127802878.1">
    <property type="nucleotide sequence ID" value="NZ_SACY01000002.1"/>
</dbReference>
<evidence type="ECO:0000313" key="2">
    <source>
        <dbReference type="Proteomes" id="UP000282832"/>
    </source>
</evidence>
<proteinExistence type="predicted"/>
<evidence type="ECO:0000313" key="1">
    <source>
        <dbReference type="EMBL" id="RVU25724.1"/>
    </source>
</evidence>
<dbReference type="OrthoDB" id="5515766at2"/>
<dbReference type="PANTHER" id="PTHR38471">
    <property type="entry name" value="FOUR HELIX BUNDLE PROTEIN"/>
    <property type="match status" value="1"/>
</dbReference>
<dbReference type="InterPro" id="IPR012657">
    <property type="entry name" value="23S_rRNA-intervening_sequence"/>
</dbReference>
<dbReference type="Pfam" id="PF05635">
    <property type="entry name" value="23S_rRNA_IVP"/>
    <property type="match status" value="1"/>
</dbReference>
<dbReference type="AlphaFoldDB" id="A0A437PTZ2"/>
<reference evidence="1 2" key="1">
    <citation type="submission" date="2019-01" db="EMBL/GenBank/DDBJ databases">
        <authorList>
            <person name="Chen W.-M."/>
        </authorList>
    </citation>
    <scope>NUCLEOTIDE SEQUENCE [LARGE SCALE GENOMIC DNA]</scope>
    <source>
        <strain evidence="1 2">FSY-15</strain>
    </source>
</reference>
<dbReference type="EMBL" id="SACY01000002">
    <property type="protein sequence ID" value="RVU25724.1"/>
    <property type="molecule type" value="Genomic_DNA"/>
</dbReference>
<dbReference type="Proteomes" id="UP000282832">
    <property type="component" value="Unassembled WGS sequence"/>
</dbReference>
<keyword evidence="2" id="KW-1185">Reference proteome</keyword>
<organism evidence="1 2">
    <name type="scientific">Sandaracinomonas limnophila</name>
    <dbReference type="NCBI Taxonomy" id="1862386"/>
    <lineage>
        <taxon>Bacteria</taxon>
        <taxon>Pseudomonadati</taxon>
        <taxon>Bacteroidota</taxon>
        <taxon>Cytophagia</taxon>
        <taxon>Cytophagales</taxon>
        <taxon>Flectobacillaceae</taxon>
        <taxon>Sandaracinomonas</taxon>
    </lineage>
</organism>
<dbReference type="CDD" id="cd16377">
    <property type="entry name" value="23S_rRNA_IVP_like"/>
    <property type="match status" value="1"/>
</dbReference>
<protein>
    <submittedName>
        <fullName evidence="1">Four helix bundle protein</fullName>
    </submittedName>
</protein>
<comment type="caution">
    <text evidence="1">The sequence shown here is derived from an EMBL/GenBank/DDBJ whole genome shotgun (WGS) entry which is preliminary data.</text>
</comment>
<dbReference type="SUPFAM" id="SSF158446">
    <property type="entry name" value="IVS-encoded protein-like"/>
    <property type="match status" value="1"/>
</dbReference>
<dbReference type="Gene3D" id="1.20.1440.60">
    <property type="entry name" value="23S rRNA-intervening sequence"/>
    <property type="match status" value="1"/>
</dbReference>
<gene>
    <name evidence="1" type="ORF">EOJ36_04725</name>
</gene>
<dbReference type="NCBIfam" id="TIGR02436">
    <property type="entry name" value="four helix bundle protein"/>
    <property type="match status" value="1"/>
</dbReference>
<accession>A0A437PTZ2</accession>
<sequence length="116" mass="13226">MVVKKFEDLIAWQKAKNLCVEICSKIVKKENVSFYDQIFRASLSISNNISEGFGRNSQKEFKRFIMIALGSANEVKSMLILGREIGVIKIEFSQDLEQKADEVIRIIIGLSNKIKI</sequence>
<name>A0A437PTZ2_9BACT</name>
<dbReference type="InterPro" id="IPR036583">
    <property type="entry name" value="23S_rRNA_IVS_sf"/>
</dbReference>
<dbReference type="PANTHER" id="PTHR38471:SF2">
    <property type="entry name" value="FOUR HELIX BUNDLE PROTEIN"/>
    <property type="match status" value="1"/>
</dbReference>